<dbReference type="OrthoDB" id="5295974at2"/>
<gene>
    <name evidence="1" type="ORF">SAMN05421546_2052</name>
</gene>
<name>A0A1N6WGY0_9GAMM</name>
<protein>
    <recommendedName>
        <fullName evidence="3">Regulatory protein, RpfE type</fullName>
    </recommendedName>
</protein>
<dbReference type="STRING" id="1604334.SAMN05421546_2052"/>
<proteinExistence type="predicted"/>
<accession>A0A1N6WGY0</accession>
<dbReference type="EMBL" id="FTLW01000004">
    <property type="protein sequence ID" value="SIQ89260.1"/>
    <property type="molecule type" value="Genomic_DNA"/>
</dbReference>
<evidence type="ECO:0000313" key="2">
    <source>
        <dbReference type="Proteomes" id="UP000241788"/>
    </source>
</evidence>
<dbReference type="Proteomes" id="UP000241788">
    <property type="component" value="Unassembled WGS sequence"/>
</dbReference>
<sequence>MSATPVQLLLPPLRHWPRPLPQRIAQALGRADRVDAFGDALDVPASAALSRLGEGDLDIDQIRAYRWLRAEPAWIRPDINGARLYAVGAMLPMDANDVTSFVPELQALFDDASYQLQAVTPHRWYLRMPRDVVVPRFATPATVLGADPFDHIPEGEGARDWRVLDNEVQITLHQHLRNLERQQRGLPPINALWWWGDSELPDPMQGLIPTIHSDDPLLHGLALTANMQPTALPIHWPDHAEGLYDLQGVARDNIYERWLEPALDSMEKGMAMQWICEEGPVFDMRNTQRWRLWRGSFQLPDIITDMQE</sequence>
<evidence type="ECO:0008006" key="3">
    <source>
        <dbReference type="Google" id="ProtNLM"/>
    </source>
</evidence>
<dbReference type="RefSeq" id="WP_129582892.1">
    <property type="nucleotide sequence ID" value="NZ_FTLW01000004.1"/>
</dbReference>
<dbReference type="AlphaFoldDB" id="A0A1N6WGY0"/>
<organism evidence="1 2">
    <name type="scientific">Solilutibacter tolerans</name>
    <dbReference type="NCBI Taxonomy" id="1604334"/>
    <lineage>
        <taxon>Bacteria</taxon>
        <taxon>Pseudomonadati</taxon>
        <taxon>Pseudomonadota</taxon>
        <taxon>Gammaproteobacteria</taxon>
        <taxon>Lysobacterales</taxon>
        <taxon>Lysobacteraceae</taxon>
        <taxon>Solilutibacter</taxon>
    </lineage>
</organism>
<keyword evidence="2" id="KW-1185">Reference proteome</keyword>
<reference evidence="2" key="1">
    <citation type="submission" date="2017-01" db="EMBL/GenBank/DDBJ databases">
        <authorList>
            <person name="Varghese N."/>
            <person name="Submissions S."/>
        </authorList>
    </citation>
    <scope>NUCLEOTIDE SEQUENCE [LARGE SCALE GENOMIC DNA]</scope>
    <source>
        <strain evidence="2">UM1</strain>
    </source>
</reference>
<evidence type="ECO:0000313" key="1">
    <source>
        <dbReference type="EMBL" id="SIQ89260.1"/>
    </source>
</evidence>